<keyword evidence="9" id="KW-1185">Reference proteome</keyword>
<evidence type="ECO:0000313" key="8">
    <source>
        <dbReference type="EMBL" id="EOR02878.1"/>
    </source>
</evidence>
<evidence type="ECO:0000313" key="9">
    <source>
        <dbReference type="Proteomes" id="UP000014064"/>
    </source>
</evidence>
<dbReference type="GO" id="GO:0016301">
    <property type="term" value="F:kinase activity"/>
    <property type="evidence" value="ECO:0007669"/>
    <property type="project" value="UniProtKB-KW"/>
</dbReference>
<dbReference type="Proteomes" id="UP000014064">
    <property type="component" value="Unassembled WGS sequence"/>
</dbReference>
<keyword evidence="4" id="KW-0067">ATP-binding</keyword>
<dbReference type="EMBL" id="KE007227">
    <property type="protein sequence ID" value="EOR02878.1"/>
    <property type="molecule type" value="Genomic_DNA"/>
</dbReference>
<dbReference type="GO" id="GO:0006772">
    <property type="term" value="P:thiamine metabolic process"/>
    <property type="evidence" value="ECO:0007669"/>
    <property type="project" value="InterPro"/>
</dbReference>
<dbReference type="Gene3D" id="3.40.50.10240">
    <property type="entry name" value="Thiamin pyrophosphokinase, catalytic domain"/>
    <property type="match status" value="1"/>
</dbReference>
<dbReference type="OrthoDB" id="25149at2759"/>
<feature type="domain" description="Thiamin pyrophosphokinase thiamin-binding" evidence="6">
    <location>
        <begin position="142"/>
        <end position="198"/>
    </location>
</feature>
<dbReference type="STRING" id="1299270.R9AKY7"/>
<keyword evidence="1" id="KW-0808">Transferase</keyword>
<dbReference type="GO" id="GO:0005524">
    <property type="term" value="F:ATP binding"/>
    <property type="evidence" value="ECO:0007669"/>
    <property type="project" value="UniProtKB-KW"/>
</dbReference>
<organism evidence="8 9">
    <name type="scientific">Wallemia ichthyophaga (strain EXF-994 / CBS 113033)</name>
    <dbReference type="NCBI Taxonomy" id="1299270"/>
    <lineage>
        <taxon>Eukaryota</taxon>
        <taxon>Fungi</taxon>
        <taxon>Dikarya</taxon>
        <taxon>Basidiomycota</taxon>
        <taxon>Wallemiomycotina</taxon>
        <taxon>Wallemiomycetes</taxon>
        <taxon>Wallemiales</taxon>
        <taxon>Wallemiaceae</taxon>
        <taxon>Wallemia</taxon>
    </lineage>
</organism>
<dbReference type="SUPFAM" id="SSF63999">
    <property type="entry name" value="Thiamin pyrophosphokinase, catalytic domain"/>
    <property type="match status" value="1"/>
</dbReference>
<dbReference type="NCBIfam" id="TIGR02231">
    <property type="entry name" value="mucoidy inhibitor MuiA family protein"/>
    <property type="match status" value="1"/>
</dbReference>
<accession>R9AKY7</accession>
<gene>
    <name evidence="8" type="ORF">J056_003440</name>
</gene>
<dbReference type="InterPro" id="IPR036371">
    <property type="entry name" value="TPK_B1-bd_sf"/>
</dbReference>
<dbReference type="eggNOG" id="KOG3153">
    <property type="taxonomic scope" value="Eukaryota"/>
</dbReference>
<dbReference type="RefSeq" id="XP_009266938.1">
    <property type="nucleotide sequence ID" value="XM_009268663.1"/>
</dbReference>
<evidence type="ECO:0000256" key="3">
    <source>
        <dbReference type="ARBA" id="ARBA00022777"/>
    </source>
</evidence>
<dbReference type="InterPro" id="IPR007371">
    <property type="entry name" value="TPK_catalytic"/>
</dbReference>
<dbReference type="Pfam" id="PF04265">
    <property type="entry name" value="TPK_B1_binding"/>
    <property type="match status" value="1"/>
</dbReference>
<keyword evidence="2" id="KW-0547">Nucleotide-binding</keyword>
<dbReference type="PANTHER" id="PTHR31005:SF8">
    <property type="entry name" value="DUF4139 DOMAIN-CONTAINING PROTEIN"/>
    <property type="match status" value="1"/>
</dbReference>
<evidence type="ECO:0000259" key="5">
    <source>
        <dbReference type="Pfam" id="PF04263"/>
    </source>
</evidence>
<evidence type="ECO:0000256" key="2">
    <source>
        <dbReference type="ARBA" id="ARBA00022741"/>
    </source>
</evidence>
<feature type="domain" description="DUF4139" evidence="7">
    <location>
        <begin position="378"/>
        <end position="704"/>
    </location>
</feature>
<proteinExistence type="predicted"/>
<dbReference type="GO" id="GO:0030975">
    <property type="term" value="F:thiamine binding"/>
    <property type="evidence" value="ECO:0007669"/>
    <property type="project" value="InterPro"/>
</dbReference>
<sequence length="711" mass="80067">MQVGYIIISGTQTHTHTATLRICVDGGANRLLDAASKHADPVSFTPHLLVGDFDSLTAQTRQFYTHLNVDMHFNPDQHSTDYMKAFNYVPRHHIAITFGGLSGRLDQTVHTLSYTRSQQNKRDRAVYVISENNIAWSLSPGTHHIRAELDKFGECCGILPIATKWARVTTQGLEWDLGGPGLEVTGFDGIVSSSNHLKITLFDGKAQVHREFKPHTRIYADTLYTLKLSSLPETLDAESLHVSVGGHEIQVLQQDQSEDREESETTLNIRDIAREIEAKELGKSVVHHQMETLRSFGQKPASTDDLDKYLSMVYTKMSRYHAHIKQLEDDIASSIDHKRALEQSAGIYGNGYGDGVRKSKVCTLSFKPLANIDKVTFTISYCVFNASWRNFYRVKADNAAIQVDYIAKVYNDTGENWEDTTLVLSTSTPNLSAEIPELRPINAQIRSPYVIGKESLAAENMVYRAMPAMVATSSVQNNTISTAFTINGLTTILSNSHVHKTVKIDTISLQADLNWVFVPSLSDRAYLEAEVTNTTDMPLLGGEALIFMDGELVSRSYIPEAPSATKFQLSLGVDRNMKTHKKHNVDRYNGIINKGLLDRFNTDTKMQSRSISTVYEVHNMRQQIDCPPAQVVIRDQVPVSVDERVRVLLNTPKELARDKDDDNDCNMSENVEWIDKQDGFFTWRFPLENTYVHDVCLDYEIQWPANEELEV</sequence>
<evidence type="ECO:0000256" key="1">
    <source>
        <dbReference type="ARBA" id="ARBA00022679"/>
    </source>
</evidence>
<dbReference type="Pfam" id="PF13598">
    <property type="entry name" value="DUF4139"/>
    <property type="match status" value="1"/>
</dbReference>
<dbReference type="InterPro" id="IPR006282">
    <property type="entry name" value="Thi_PPkinase"/>
</dbReference>
<dbReference type="CDD" id="cd07995">
    <property type="entry name" value="TPK"/>
    <property type="match status" value="1"/>
</dbReference>
<protein>
    <submittedName>
        <fullName evidence="8">Thiamin pyrophosphokinase 1</fullName>
    </submittedName>
</protein>
<dbReference type="InterPro" id="IPR007373">
    <property type="entry name" value="Thiamin_PyroPKinase_B1-bd"/>
</dbReference>
<reference evidence="9" key="1">
    <citation type="journal article" date="2013" name="BMC Genomics">
        <title>Genome and transcriptome sequencing of the halophilic fungus Wallemia ichthyophaga: haloadaptations present and absent.</title>
        <authorList>
            <person name="Zajc J."/>
            <person name="Liu Y."/>
            <person name="Dai W."/>
            <person name="Yang Z."/>
            <person name="Hu J."/>
            <person name="Gostincar C."/>
            <person name="Gunde-Cimerman N."/>
        </authorList>
    </citation>
    <scope>NUCLEOTIDE SEQUENCE [LARGE SCALE GENOMIC DNA]</scope>
    <source>
        <strain evidence="9">EXF-994 / CBS 113033</strain>
    </source>
</reference>
<dbReference type="GO" id="GO:0009229">
    <property type="term" value="P:thiamine diphosphate biosynthetic process"/>
    <property type="evidence" value="ECO:0007669"/>
    <property type="project" value="InterPro"/>
</dbReference>
<dbReference type="NCBIfam" id="TIGR01378">
    <property type="entry name" value="thi_PPkinase"/>
    <property type="match status" value="1"/>
</dbReference>
<dbReference type="InterPro" id="IPR037291">
    <property type="entry name" value="DUF4139"/>
</dbReference>
<feature type="domain" description="Thiamin pyrophosphokinase catalytic" evidence="5">
    <location>
        <begin position="16"/>
        <end position="120"/>
    </location>
</feature>
<dbReference type="OMA" id="WPANEEL"/>
<dbReference type="GO" id="GO:0004788">
    <property type="term" value="F:thiamine diphosphokinase activity"/>
    <property type="evidence" value="ECO:0007669"/>
    <property type="project" value="InterPro"/>
</dbReference>
<name>R9AKY7_WALI9</name>
<evidence type="ECO:0000256" key="4">
    <source>
        <dbReference type="ARBA" id="ARBA00022840"/>
    </source>
</evidence>
<dbReference type="InterPro" id="IPR011935">
    <property type="entry name" value="CHP02231"/>
</dbReference>
<evidence type="ECO:0000259" key="6">
    <source>
        <dbReference type="Pfam" id="PF04265"/>
    </source>
</evidence>
<keyword evidence="3 8" id="KW-0418">Kinase</keyword>
<dbReference type="HOGENOM" id="CLU_388412_0_0_1"/>
<dbReference type="GeneID" id="20376392"/>
<dbReference type="KEGG" id="wic:J056_003440"/>
<dbReference type="Pfam" id="PF04263">
    <property type="entry name" value="TPK_catalytic"/>
    <property type="match status" value="1"/>
</dbReference>
<dbReference type="SUPFAM" id="SSF63862">
    <property type="entry name" value="Thiamin pyrophosphokinase, substrate-binding domain"/>
    <property type="match status" value="1"/>
</dbReference>
<dbReference type="InterPro" id="IPR036759">
    <property type="entry name" value="TPK_catalytic_sf"/>
</dbReference>
<dbReference type="AlphaFoldDB" id="R9AKY7"/>
<evidence type="ECO:0000259" key="7">
    <source>
        <dbReference type="Pfam" id="PF13598"/>
    </source>
</evidence>
<dbReference type="PANTHER" id="PTHR31005">
    <property type="entry name" value="DUF4139 DOMAIN-CONTAINING PROTEIN"/>
    <property type="match status" value="1"/>
</dbReference>